<comment type="caution">
    <text evidence="1">The sequence shown here is derived from an EMBL/GenBank/DDBJ whole genome shotgun (WGS) entry which is preliminary data.</text>
</comment>
<accession>A0AA42BM88</accession>
<evidence type="ECO:0000313" key="2">
    <source>
        <dbReference type="Proteomes" id="UP001165413"/>
    </source>
</evidence>
<dbReference type="RefSeq" id="WP_254102070.1">
    <property type="nucleotide sequence ID" value="NZ_JANATA010000024.1"/>
</dbReference>
<dbReference type="Proteomes" id="UP001165413">
    <property type="component" value="Unassembled WGS sequence"/>
</dbReference>
<dbReference type="AlphaFoldDB" id="A0AA42BM88"/>
<keyword evidence="2" id="KW-1185">Reference proteome</keyword>
<proteinExistence type="predicted"/>
<dbReference type="EMBL" id="JANATA010000024">
    <property type="protein sequence ID" value="MCP3429565.1"/>
    <property type="molecule type" value="Genomic_DNA"/>
</dbReference>
<protein>
    <recommendedName>
        <fullName evidence="3">Bacteriocin</fullName>
    </recommendedName>
</protein>
<gene>
    <name evidence="1" type="ORF">NLF92_11475</name>
</gene>
<organism evidence="1 2">
    <name type="scientific">Opacimonas viscosa</name>
    <dbReference type="NCBI Taxonomy" id="2961944"/>
    <lineage>
        <taxon>Bacteria</taxon>
        <taxon>Pseudomonadati</taxon>
        <taxon>Pseudomonadota</taxon>
        <taxon>Gammaproteobacteria</taxon>
        <taxon>Alteromonadales</taxon>
        <taxon>Alteromonadaceae</taxon>
        <taxon>Opacimonas</taxon>
    </lineage>
</organism>
<name>A0AA42BM88_9ALTE</name>
<sequence length="89" mass="8160">MKELTSQQIDNIDGGVGIPGAIVGAVSGGITYLASAATSGSGNVGGFAVAVAGGAVGGFVSGGAVSVARAYATTKVAFAGGAAAGLTQE</sequence>
<evidence type="ECO:0008006" key="3">
    <source>
        <dbReference type="Google" id="ProtNLM"/>
    </source>
</evidence>
<evidence type="ECO:0000313" key="1">
    <source>
        <dbReference type="EMBL" id="MCP3429565.1"/>
    </source>
</evidence>
<reference evidence="1" key="1">
    <citation type="submission" date="2022-07" db="EMBL/GenBank/DDBJ databases">
        <title>Characterization of the Novel Bacterium Alteromonas immobilis LMIT006 and Alteromonas gregis LMIT007.</title>
        <authorList>
            <person name="Lin X."/>
        </authorList>
    </citation>
    <scope>NUCLEOTIDE SEQUENCE</scope>
    <source>
        <strain evidence="1">LMIT007</strain>
    </source>
</reference>